<evidence type="ECO:0000313" key="4">
    <source>
        <dbReference type="Proteomes" id="UP000007148"/>
    </source>
</evidence>
<gene>
    <name evidence="3" type="ORF">PIIN_10037</name>
</gene>
<protein>
    <recommendedName>
        <fullName evidence="2">HTH CENPB-type domain-containing protein</fullName>
    </recommendedName>
</protein>
<reference evidence="3 4" key="1">
    <citation type="journal article" date="2011" name="PLoS Pathog.">
        <title>Endophytic Life Strategies Decoded by Genome and Transcriptome Analyses of the Mutualistic Root Symbiont Piriformospora indica.</title>
        <authorList>
            <person name="Zuccaro A."/>
            <person name="Lahrmann U."/>
            <person name="Guldener U."/>
            <person name="Langen G."/>
            <person name="Pfiffi S."/>
            <person name="Biedenkopf D."/>
            <person name="Wong P."/>
            <person name="Samans B."/>
            <person name="Grimm C."/>
            <person name="Basiewicz M."/>
            <person name="Murat C."/>
            <person name="Martin F."/>
            <person name="Kogel K.H."/>
        </authorList>
    </citation>
    <scope>NUCLEOTIDE SEQUENCE [LARGE SCALE GENOMIC DNA]</scope>
    <source>
        <strain evidence="3 4">DSM 11827</strain>
    </source>
</reference>
<dbReference type="EMBL" id="CAFZ01000586">
    <property type="protein sequence ID" value="CCA76037.1"/>
    <property type="molecule type" value="Genomic_DNA"/>
</dbReference>
<dbReference type="HOGENOM" id="CLU_1448254_0_0_1"/>
<evidence type="ECO:0000259" key="2">
    <source>
        <dbReference type="PROSITE" id="PS51253"/>
    </source>
</evidence>
<dbReference type="eggNOG" id="ENOG502SYBA">
    <property type="taxonomic scope" value="Eukaryota"/>
</dbReference>
<dbReference type="GO" id="GO:0003677">
    <property type="term" value="F:DNA binding"/>
    <property type="evidence" value="ECO:0007669"/>
    <property type="project" value="UniProtKB-KW"/>
</dbReference>
<dbReference type="STRING" id="1109443.G4TXJ4"/>
<dbReference type="AlphaFoldDB" id="G4TXJ4"/>
<dbReference type="InterPro" id="IPR006600">
    <property type="entry name" value="HTH_CenpB_DNA-bd_dom"/>
</dbReference>
<keyword evidence="1" id="KW-0238">DNA-binding</keyword>
<dbReference type="Proteomes" id="UP000007148">
    <property type="component" value="Unassembled WGS sequence"/>
</dbReference>
<proteinExistence type="predicted"/>
<organism evidence="3 4">
    <name type="scientific">Serendipita indica (strain DSM 11827)</name>
    <name type="common">Root endophyte fungus</name>
    <name type="synonym">Piriformospora indica</name>
    <dbReference type="NCBI Taxonomy" id="1109443"/>
    <lineage>
        <taxon>Eukaryota</taxon>
        <taxon>Fungi</taxon>
        <taxon>Dikarya</taxon>
        <taxon>Basidiomycota</taxon>
        <taxon>Agaricomycotina</taxon>
        <taxon>Agaricomycetes</taxon>
        <taxon>Sebacinales</taxon>
        <taxon>Serendipitaceae</taxon>
        <taxon>Serendipita</taxon>
    </lineage>
</organism>
<name>G4TXJ4_SERID</name>
<sequence>MQLLNGDEENALLQWISLWGGKGMPLDSHAVRAKAMAICGQAVGKYWVERFKVRHSMMLKSTWTNSIDHSRAKTLNPTIAHDFFMKLIAEVQGSNIPASNIYNTDENGIQLVYNLGIMESLRCLLPETRRPHALLVIRAVKWPLTLSVCVQMAHPSHQWLSSRANGCPNTISPRKPACNARPRDGDG</sequence>
<dbReference type="PROSITE" id="PS51253">
    <property type="entry name" value="HTH_CENPB"/>
    <property type="match status" value="1"/>
</dbReference>
<dbReference type="Pfam" id="PF03221">
    <property type="entry name" value="HTH_Tnp_Tc5"/>
    <property type="match status" value="1"/>
</dbReference>
<accession>G4TXJ4</accession>
<dbReference type="InParanoid" id="G4TXJ4"/>
<keyword evidence="4" id="KW-1185">Reference proteome</keyword>
<evidence type="ECO:0000313" key="3">
    <source>
        <dbReference type="EMBL" id="CCA76037.1"/>
    </source>
</evidence>
<comment type="caution">
    <text evidence="3">The sequence shown here is derived from an EMBL/GenBank/DDBJ whole genome shotgun (WGS) entry which is preliminary data.</text>
</comment>
<evidence type="ECO:0000256" key="1">
    <source>
        <dbReference type="ARBA" id="ARBA00023125"/>
    </source>
</evidence>
<dbReference type="OrthoDB" id="2917041at2759"/>
<feature type="domain" description="HTH CENPB-type" evidence="2">
    <location>
        <begin position="1"/>
        <end position="61"/>
    </location>
</feature>